<dbReference type="EMBL" id="KI299084">
    <property type="protein sequence ID" value="ERZ98053.1"/>
    <property type="molecule type" value="Genomic_DNA"/>
</dbReference>
<protein>
    <submittedName>
        <fullName evidence="1">Uncharacterized protein</fullName>
    </submittedName>
</protein>
<reference evidence="1" key="1">
    <citation type="submission" date="2013-07" db="EMBL/GenBank/DDBJ databases">
        <title>The genome of an arbuscular mycorrhizal fungus provides insights into the evolution of the oldest plant symbiosis.</title>
        <authorList>
            <consortium name="DOE Joint Genome Institute"/>
            <person name="Tisserant E."/>
            <person name="Malbreil M."/>
            <person name="Kuo A."/>
            <person name="Kohler A."/>
            <person name="Symeonidi A."/>
            <person name="Balestrini R."/>
            <person name="Charron P."/>
            <person name="Duensing N."/>
            <person name="Frei-dit-Frey N."/>
            <person name="Gianinazzi-Pearson V."/>
            <person name="Gilbert B."/>
            <person name="Handa Y."/>
            <person name="Hijri M."/>
            <person name="Kaul R."/>
            <person name="Kawaguchi M."/>
            <person name="Krajinski F."/>
            <person name="Lammers P."/>
            <person name="Lapierre D."/>
            <person name="Masclaux F.G."/>
            <person name="Murat C."/>
            <person name="Morin E."/>
            <person name="Ndikumana S."/>
            <person name="Pagni M."/>
            <person name="Petitpierre D."/>
            <person name="Requena N."/>
            <person name="Rosikiewicz P."/>
            <person name="Riley R."/>
            <person name="Saito K."/>
            <person name="San Clemente H."/>
            <person name="Shapiro H."/>
            <person name="van Tuinen D."/>
            <person name="Becard G."/>
            <person name="Bonfante P."/>
            <person name="Paszkowski U."/>
            <person name="Shachar-Hill Y."/>
            <person name="Young J.P."/>
            <person name="Sanders I.R."/>
            <person name="Henrissat B."/>
            <person name="Rensing S.A."/>
            <person name="Grigoriev I.V."/>
            <person name="Corradi N."/>
            <person name="Roux C."/>
            <person name="Martin F."/>
        </authorList>
    </citation>
    <scope>NUCLEOTIDE SEQUENCE</scope>
    <source>
        <strain evidence="1">DAOM 197198</strain>
    </source>
</reference>
<dbReference type="VEuPathDB" id="FungiDB:RhiirFUN_015583"/>
<organism evidence="1">
    <name type="scientific">Rhizophagus irregularis (strain DAOM 181602 / DAOM 197198 / MUCL 43194)</name>
    <name type="common">Arbuscular mycorrhizal fungus</name>
    <name type="synonym">Glomus intraradices</name>
    <dbReference type="NCBI Taxonomy" id="747089"/>
    <lineage>
        <taxon>Eukaryota</taxon>
        <taxon>Fungi</taxon>
        <taxon>Fungi incertae sedis</taxon>
        <taxon>Mucoromycota</taxon>
        <taxon>Glomeromycotina</taxon>
        <taxon>Glomeromycetes</taxon>
        <taxon>Glomerales</taxon>
        <taxon>Glomeraceae</taxon>
        <taxon>Rhizophagus</taxon>
    </lineage>
</organism>
<dbReference type="AlphaFoldDB" id="U9SQ24"/>
<proteinExistence type="predicted"/>
<gene>
    <name evidence="1" type="ORF">GLOINDRAFT_10935</name>
</gene>
<accession>U9SQ24</accession>
<sequence>MSRKKTAQSILADELSEELGALVVIDKSEVNKSILSNFTKAKNNPSTIDSTSMNLSKIVEKLKKIGQDLSINSYMQHQLTIPIFLSARTGI</sequence>
<dbReference type="HOGENOM" id="CLU_2428207_0_0_1"/>
<name>U9SQ24_RHIID</name>
<evidence type="ECO:0000313" key="1">
    <source>
        <dbReference type="EMBL" id="ERZ98053.1"/>
    </source>
</evidence>